<evidence type="ECO:0000256" key="10">
    <source>
        <dbReference type="SAM" id="MobiDB-lite"/>
    </source>
</evidence>
<dbReference type="FunCoup" id="A0A7M7GHQ5">
    <property type="interactions" value="238"/>
</dbReference>
<dbReference type="GO" id="GO:0030154">
    <property type="term" value="P:cell differentiation"/>
    <property type="evidence" value="ECO:0007669"/>
    <property type="project" value="InterPro"/>
</dbReference>
<accession>A0A7M7GHQ5</accession>
<feature type="domain" description="Homeobox" evidence="11">
    <location>
        <begin position="13"/>
        <end position="75"/>
    </location>
</feature>
<evidence type="ECO:0000256" key="6">
    <source>
        <dbReference type="ARBA" id="ARBA00023155"/>
    </source>
</evidence>
<evidence type="ECO:0000256" key="4">
    <source>
        <dbReference type="ARBA" id="ARBA00022491"/>
    </source>
</evidence>
<keyword evidence="8 9" id="KW-0539">Nucleus</keyword>
<dbReference type="Proteomes" id="UP000007110">
    <property type="component" value="Unassembled WGS sequence"/>
</dbReference>
<dbReference type="SUPFAM" id="SSF46689">
    <property type="entry name" value="Homeodomain-like"/>
    <property type="match status" value="1"/>
</dbReference>
<evidence type="ECO:0000313" key="13">
    <source>
        <dbReference type="Proteomes" id="UP000007110"/>
    </source>
</evidence>
<keyword evidence="4" id="KW-0678">Repressor</keyword>
<dbReference type="OMA" id="NEWRRTE"/>
<dbReference type="GO" id="GO:0006357">
    <property type="term" value="P:regulation of transcription by RNA polymerase II"/>
    <property type="evidence" value="ECO:0000318"/>
    <property type="project" value="GO_Central"/>
</dbReference>
<dbReference type="FunFam" id="1.10.10.60:FF:000727">
    <property type="entry name" value="C. Elegans Homeobox"/>
    <property type="match status" value="1"/>
</dbReference>
<keyword evidence="13" id="KW-1185">Reference proteome</keyword>
<keyword evidence="9" id="KW-0238">DNA-binding</keyword>
<keyword evidence="7" id="KW-0804">Transcription</keyword>
<dbReference type="GeneID" id="100892706"/>
<reference evidence="12" key="2">
    <citation type="submission" date="2021-01" db="UniProtKB">
        <authorList>
            <consortium name="EnsemblMetazoa"/>
        </authorList>
    </citation>
    <scope>IDENTIFICATION</scope>
</reference>
<comment type="subcellular location">
    <subcellularLocation>
        <location evidence="1 9">Nucleus</location>
    </subcellularLocation>
</comment>
<dbReference type="AlphaFoldDB" id="A0A7M7GHQ5"/>
<sequence>MSSSGTQETPASSSPSGVAITAQQEKVLEQEFKQEKNWDDITLELVVAECGLCEKDVEKWYSWRKNEWRRTEGLRIGSGSLTDM</sequence>
<evidence type="ECO:0000256" key="9">
    <source>
        <dbReference type="RuleBase" id="RU000682"/>
    </source>
</evidence>
<feature type="region of interest" description="Disordered" evidence="10">
    <location>
        <begin position="1"/>
        <end position="20"/>
    </location>
</feature>
<dbReference type="PANTHER" id="PTHR21408">
    <property type="entry name" value="HOMEODOMAIN-ONLY PROTEIN"/>
    <property type="match status" value="1"/>
</dbReference>
<keyword evidence="6 9" id="KW-0371">Homeobox</keyword>
<keyword evidence="5" id="KW-0805">Transcription regulation</keyword>
<dbReference type="Pfam" id="PF00046">
    <property type="entry name" value="Homeodomain"/>
    <property type="match status" value="1"/>
</dbReference>
<dbReference type="GO" id="GO:0003677">
    <property type="term" value="F:DNA binding"/>
    <property type="evidence" value="ECO:0007669"/>
    <property type="project" value="UniProtKB-KW"/>
</dbReference>
<dbReference type="InterPro" id="IPR001356">
    <property type="entry name" value="HD"/>
</dbReference>
<evidence type="ECO:0000256" key="3">
    <source>
        <dbReference type="ARBA" id="ARBA00022473"/>
    </source>
</evidence>
<dbReference type="InParanoid" id="A0A7M7GHQ5"/>
<dbReference type="GO" id="GO:0005634">
    <property type="term" value="C:nucleus"/>
    <property type="evidence" value="ECO:0000318"/>
    <property type="project" value="GO_Central"/>
</dbReference>
<reference evidence="13" key="1">
    <citation type="submission" date="2015-02" db="EMBL/GenBank/DDBJ databases">
        <title>Genome sequencing for Strongylocentrotus purpuratus.</title>
        <authorList>
            <person name="Murali S."/>
            <person name="Liu Y."/>
            <person name="Vee V."/>
            <person name="English A."/>
            <person name="Wang M."/>
            <person name="Skinner E."/>
            <person name="Han Y."/>
            <person name="Muzny D.M."/>
            <person name="Worley K.C."/>
            <person name="Gibbs R.A."/>
        </authorList>
    </citation>
    <scope>NUCLEOTIDE SEQUENCE</scope>
</reference>
<dbReference type="KEGG" id="spu:100892706"/>
<evidence type="ECO:0000256" key="8">
    <source>
        <dbReference type="ARBA" id="ARBA00023242"/>
    </source>
</evidence>
<evidence type="ECO:0000256" key="2">
    <source>
        <dbReference type="ARBA" id="ARBA00021327"/>
    </source>
</evidence>
<name>A0A7M7GHQ5_STRPU</name>
<evidence type="ECO:0000256" key="1">
    <source>
        <dbReference type="ARBA" id="ARBA00004123"/>
    </source>
</evidence>
<dbReference type="InterPro" id="IPR039162">
    <property type="entry name" value="HOPX"/>
</dbReference>
<evidence type="ECO:0000256" key="5">
    <source>
        <dbReference type="ARBA" id="ARBA00023015"/>
    </source>
</evidence>
<dbReference type="EnsemblMetazoa" id="XM_003724788">
    <property type="protein sequence ID" value="XP_003724836"/>
    <property type="gene ID" value="LOC100892706"/>
</dbReference>
<organism evidence="12 13">
    <name type="scientific">Strongylocentrotus purpuratus</name>
    <name type="common">Purple sea urchin</name>
    <dbReference type="NCBI Taxonomy" id="7668"/>
    <lineage>
        <taxon>Eukaryota</taxon>
        <taxon>Metazoa</taxon>
        <taxon>Echinodermata</taxon>
        <taxon>Eleutherozoa</taxon>
        <taxon>Echinozoa</taxon>
        <taxon>Echinoidea</taxon>
        <taxon>Euechinoidea</taxon>
        <taxon>Echinacea</taxon>
        <taxon>Camarodonta</taxon>
        <taxon>Echinidea</taxon>
        <taxon>Strongylocentrotidae</taxon>
        <taxon>Strongylocentrotus</taxon>
    </lineage>
</organism>
<evidence type="ECO:0000313" key="12">
    <source>
        <dbReference type="EnsemblMetazoa" id="XP_003724836"/>
    </source>
</evidence>
<dbReference type="PANTHER" id="PTHR21408:SF1">
    <property type="entry name" value="HOMEODOMAIN-ONLY PROTEIN"/>
    <property type="match status" value="1"/>
</dbReference>
<dbReference type="RefSeq" id="XP_003724836.2">
    <property type="nucleotide sequence ID" value="XM_003724788.3"/>
</dbReference>
<dbReference type="SMART" id="SM00389">
    <property type="entry name" value="HOX"/>
    <property type="match status" value="1"/>
</dbReference>
<evidence type="ECO:0000259" key="11">
    <source>
        <dbReference type="SMART" id="SM00389"/>
    </source>
</evidence>
<protein>
    <recommendedName>
        <fullName evidence="2">Homeodomain-only protein</fullName>
    </recommendedName>
</protein>
<dbReference type="InterPro" id="IPR009057">
    <property type="entry name" value="Homeodomain-like_sf"/>
</dbReference>
<proteinExistence type="predicted"/>
<dbReference type="Gene3D" id="1.10.10.60">
    <property type="entry name" value="Homeodomain-like"/>
    <property type="match status" value="1"/>
</dbReference>
<evidence type="ECO:0000256" key="7">
    <source>
        <dbReference type="ARBA" id="ARBA00023163"/>
    </source>
</evidence>
<keyword evidence="3" id="KW-0217">Developmental protein</keyword>
<dbReference type="OrthoDB" id="6159439at2759"/>